<sequence length="167" mass="18029">MEESPLEVAVKWLEGIADGRIEGREFEAQSIRGLKILQAQSGFFRLGFVVHDDVLDENGNWHPGAIATLIDDVGASVVFSLGPIKASVELGVSFISTAQINEEVEIEARVVGEKGKIASALVEIRRKATDELIALGKLWMASNIITRKAGLAQAQALSQFQSQASKL</sequence>
<dbReference type="SUPFAM" id="SSF54637">
    <property type="entry name" value="Thioesterase/thiol ester dehydrase-isomerase"/>
    <property type="match status" value="1"/>
</dbReference>
<dbReference type="GO" id="GO:0005819">
    <property type="term" value="C:spindle"/>
    <property type="evidence" value="ECO:0007669"/>
    <property type="project" value="UniProtKB-SubCell"/>
</dbReference>
<dbReference type="CDD" id="cd03443">
    <property type="entry name" value="PaaI_thioesterase"/>
    <property type="match status" value="1"/>
</dbReference>
<evidence type="ECO:0000256" key="15">
    <source>
        <dbReference type="ARBA" id="ARBA00064709"/>
    </source>
</evidence>
<evidence type="ECO:0000256" key="7">
    <source>
        <dbReference type="ARBA" id="ARBA00022801"/>
    </source>
</evidence>
<evidence type="ECO:0000256" key="9">
    <source>
        <dbReference type="ARBA" id="ARBA00023098"/>
    </source>
</evidence>
<evidence type="ECO:0000256" key="10">
    <source>
        <dbReference type="ARBA" id="ARBA00023128"/>
    </source>
</evidence>
<comment type="subcellular location">
    <subcellularLocation>
        <location evidence="3">Cytoplasm</location>
        <location evidence="3">Cytoskeleton</location>
        <location evidence="3">Spindle</location>
    </subcellularLocation>
    <subcellularLocation>
        <location evidence="4">Cytoplasm</location>
        <location evidence="4">Cytosol</location>
    </subcellularLocation>
    <subcellularLocation>
        <location evidence="2">Mitochondrion</location>
    </subcellularLocation>
    <subcellularLocation>
        <location evidence="1">Nucleus</location>
    </subcellularLocation>
</comment>
<evidence type="ECO:0000256" key="2">
    <source>
        <dbReference type="ARBA" id="ARBA00004173"/>
    </source>
</evidence>
<keyword evidence="11" id="KW-0206">Cytoskeleton</keyword>
<evidence type="ECO:0000256" key="17">
    <source>
        <dbReference type="ARBA" id="ARBA00081533"/>
    </source>
</evidence>
<evidence type="ECO:0000256" key="14">
    <source>
        <dbReference type="ARBA" id="ARBA00058205"/>
    </source>
</evidence>
<evidence type="ECO:0000256" key="4">
    <source>
        <dbReference type="ARBA" id="ARBA00004514"/>
    </source>
</evidence>
<dbReference type="InterPro" id="IPR029069">
    <property type="entry name" value="HotDog_dom_sf"/>
</dbReference>
<comment type="function">
    <text evidence="14">Catalyzes the hydrolysis of acyl-CoAs into free fatty acids and coenzyme A (CoASH), regulating their respective intracellular levels. Has acyl-CoA thioesterase activity towards medium (C12) and long-chain (C18) fatty acyl-CoA substrates. Can also hydrolyze 3-hydroxyphenylacetyl-CoA and 3,4-dihydroxyphenylacetyl-CoA (in vitro). May play a role in controlling adaptive thermogenesis.</text>
</comment>
<dbReference type="PANTHER" id="PTHR21660:SF1">
    <property type="entry name" value="ACYL-COENZYME A THIOESTERASE 13"/>
    <property type="match status" value="1"/>
</dbReference>
<comment type="caution">
    <text evidence="20">The sequence shown here is derived from an EMBL/GenBank/DDBJ whole genome shotgun (WGS) entry which is preliminary data.</text>
</comment>
<keyword evidence="8" id="KW-0007">Acetylation</keyword>
<organism evidence="20 21">
    <name type="scientific">Dillenia turbinata</name>
    <dbReference type="NCBI Taxonomy" id="194707"/>
    <lineage>
        <taxon>Eukaryota</taxon>
        <taxon>Viridiplantae</taxon>
        <taxon>Streptophyta</taxon>
        <taxon>Embryophyta</taxon>
        <taxon>Tracheophyta</taxon>
        <taxon>Spermatophyta</taxon>
        <taxon>Magnoliopsida</taxon>
        <taxon>eudicotyledons</taxon>
        <taxon>Gunneridae</taxon>
        <taxon>Pentapetalae</taxon>
        <taxon>Dilleniales</taxon>
        <taxon>Dilleniaceae</taxon>
        <taxon>Dillenia</taxon>
    </lineage>
</organism>
<dbReference type="Pfam" id="PF03061">
    <property type="entry name" value="4HBT"/>
    <property type="match status" value="1"/>
</dbReference>
<evidence type="ECO:0000256" key="13">
    <source>
        <dbReference type="ARBA" id="ARBA00052976"/>
    </source>
</evidence>
<dbReference type="GO" id="GO:0005739">
    <property type="term" value="C:mitochondrion"/>
    <property type="evidence" value="ECO:0007669"/>
    <property type="project" value="UniProtKB-SubCell"/>
</dbReference>
<evidence type="ECO:0000256" key="3">
    <source>
        <dbReference type="ARBA" id="ARBA00004186"/>
    </source>
</evidence>
<dbReference type="InterPro" id="IPR039298">
    <property type="entry name" value="ACOT13"/>
</dbReference>
<evidence type="ECO:0000313" key="21">
    <source>
        <dbReference type="Proteomes" id="UP001370490"/>
    </source>
</evidence>
<comment type="subunit">
    <text evidence="15">Homotetramer. Interacts with PCTP.</text>
</comment>
<keyword evidence="12" id="KW-0539">Nucleus</keyword>
<protein>
    <recommendedName>
        <fullName evidence="16">Acyl-coenzyme A thioesterase 13</fullName>
    </recommendedName>
    <alternativeName>
        <fullName evidence="17">Hotdog-fold thioesterase superfamily member 2</fullName>
    </alternativeName>
    <alternativeName>
        <fullName evidence="18">Thioesterase superfamily member 2</fullName>
    </alternativeName>
</protein>
<dbReference type="GO" id="GO:0005829">
    <property type="term" value="C:cytosol"/>
    <property type="evidence" value="ECO:0007669"/>
    <property type="project" value="UniProtKB-SubCell"/>
</dbReference>
<keyword evidence="10" id="KW-0496">Mitochondrion</keyword>
<reference evidence="20 21" key="1">
    <citation type="submission" date="2023-12" db="EMBL/GenBank/DDBJ databases">
        <title>A high-quality genome assembly for Dillenia turbinata (Dilleniales).</title>
        <authorList>
            <person name="Chanderbali A."/>
        </authorList>
    </citation>
    <scope>NUCLEOTIDE SEQUENCE [LARGE SCALE GENOMIC DNA]</scope>
    <source>
        <strain evidence="20">LSX21</strain>
        <tissue evidence="20">Leaf</tissue>
    </source>
</reference>
<keyword evidence="21" id="KW-1185">Reference proteome</keyword>
<dbReference type="GO" id="GO:0006629">
    <property type="term" value="P:lipid metabolic process"/>
    <property type="evidence" value="ECO:0007669"/>
    <property type="project" value="UniProtKB-KW"/>
</dbReference>
<dbReference type="GO" id="GO:0005634">
    <property type="term" value="C:nucleus"/>
    <property type="evidence" value="ECO:0007669"/>
    <property type="project" value="UniProtKB-SubCell"/>
</dbReference>
<evidence type="ECO:0000256" key="18">
    <source>
        <dbReference type="ARBA" id="ARBA00083956"/>
    </source>
</evidence>
<feature type="domain" description="Thioesterase" evidence="19">
    <location>
        <begin position="58"/>
        <end position="130"/>
    </location>
</feature>
<evidence type="ECO:0000256" key="1">
    <source>
        <dbReference type="ARBA" id="ARBA00004123"/>
    </source>
</evidence>
<accession>A0AAN8YWB0</accession>
<evidence type="ECO:0000256" key="12">
    <source>
        <dbReference type="ARBA" id="ARBA00023242"/>
    </source>
</evidence>
<evidence type="ECO:0000256" key="6">
    <source>
        <dbReference type="ARBA" id="ARBA00022490"/>
    </source>
</evidence>
<comment type="similarity">
    <text evidence="5">Belongs to the thioesterase PaaI family.</text>
</comment>
<evidence type="ECO:0000256" key="8">
    <source>
        <dbReference type="ARBA" id="ARBA00022990"/>
    </source>
</evidence>
<keyword evidence="9" id="KW-0443">Lipid metabolism</keyword>
<dbReference type="EMBL" id="JBAMMX010000028">
    <property type="protein sequence ID" value="KAK6912048.1"/>
    <property type="molecule type" value="Genomic_DNA"/>
</dbReference>
<name>A0AAN8YWB0_9MAGN</name>
<keyword evidence="7" id="KW-0378">Hydrolase</keyword>
<dbReference type="GO" id="GO:0047617">
    <property type="term" value="F:fatty acyl-CoA hydrolase activity"/>
    <property type="evidence" value="ECO:0007669"/>
    <property type="project" value="InterPro"/>
</dbReference>
<keyword evidence="6" id="KW-0963">Cytoplasm</keyword>
<dbReference type="Proteomes" id="UP001370490">
    <property type="component" value="Unassembled WGS sequence"/>
</dbReference>
<evidence type="ECO:0000256" key="5">
    <source>
        <dbReference type="ARBA" id="ARBA00008324"/>
    </source>
</evidence>
<evidence type="ECO:0000313" key="20">
    <source>
        <dbReference type="EMBL" id="KAK6912048.1"/>
    </source>
</evidence>
<evidence type="ECO:0000256" key="11">
    <source>
        <dbReference type="ARBA" id="ARBA00023212"/>
    </source>
</evidence>
<dbReference type="AlphaFoldDB" id="A0AAN8YWB0"/>
<dbReference type="InterPro" id="IPR006683">
    <property type="entry name" value="Thioestr_dom"/>
</dbReference>
<gene>
    <name evidence="20" type="ORF">RJ641_024141</name>
</gene>
<evidence type="ECO:0000256" key="16">
    <source>
        <dbReference type="ARBA" id="ARBA00067273"/>
    </source>
</evidence>
<dbReference type="PANTHER" id="PTHR21660">
    <property type="entry name" value="THIOESTERASE SUPERFAMILY MEMBER-RELATED"/>
    <property type="match status" value="1"/>
</dbReference>
<dbReference type="Gene3D" id="3.10.129.10">
    <property type="entry name" value="Hotdog Thioesterase"/>
    <property type="match status" value="1"/>
</dbReference>
<dbReference type="FunFam" id="3.10.129.10:FF:000021">
    <property type="entry name" value="Acyl-coenzyme A thioesterase 13"/>
    <property type="match status" value="1"/>
</dbReference>
<proteinExistence type="inferred from homology"/>
<evidence type="ECO:0000259" key="19">
    <source>
        <dbReference type="Pfam" id="PF03061"/>
    </source>
</evidence>
<comment type="catalytic activity">
    <reaction evidence="13">
        <text>a fatty acyl-CoA + H2O = a fatty acid + CoA + H(+)</text>
        <dbReference type="Rhea" id="RHEA:16781"/>
        <dbReference type="ChEBI" id="CHEBI:15377"/>
        <dbReference type="ChEBI" id="CHEBI:15378"/>
        <dbReference type="ChEBI" id="CHEBI:28868"/>
        <dbReference type="ChEBI" id="CHEBI:57287"/>
        <dbReference type="ChEBI" id="CHEBI:77636"/>
    </reaction>
    <physiologicalReaction direction="left-to-right" evidence="13">
        <dbReference type="Rhea" id="RHEA:16782"/>
    </physiologicalReaction>
</comment>